<comment type="caution">
    <text evidence="1">The sequence shown here is derived from an EMBL/GenBank/DDBJ whole genome shotgun (WGS) entry which is preliminary data.</text>
</comment>
<keyword evidence="2" id="KW-1185">Reference proteome</keyword>
<dbReference type="EMBL" id="QLII01000001">
    <property type="protein sequence ID" value="RAI77471.1"/>
    <property type="molecule type" value="Genomic_DNA"/>
</dbReference>
<gene>
    <name evidence="1" type="ORF">HMF3257_30790</name>
</gene>
<dbReference type="AlphaFoldDB" id="A0A327NPX0"/>
<dbReference type="OrthoDB" id="798979at2"/>
<protein>
    <recommendedName>
        <fullName evidence="3">Prevent-host-death protein</fullName>
    </recommendedName>
</protein>
<organism evidence="1 2">
    <name type="scientific">Spirosoma telluris</name>
    <dbReference type="NCBI Taxonomy" id="2183553"/>
    <lineage>
        <taxon>Bacteria</taxon>
        <taxon>Pseudomonadati</taxon>
        <taxon>Bacteroidota</taxon>
        <taxon>Cytophagia</taxon>
        <taxon>Cytophagales</taxon>
        <taxon>Cytophagaceae</taxon>
        <taxon>Spirosoma</taxon>
    </lineage>
</organism>
<dbReference type="RefSeq" id="WP_111348162.1">
    <property type="nucleotide sequence ID" value="NZ_QLII01000001.1"/>
</dbReference>
<proteinExistence type="predicted"/>
<evidence type="ECO:0000313" key="1">
    <source>
        <dbReference type="EMBL" id="RAI77471.1"/>
    </source>
</evidence>
<evidence type="ECO:0008006" key="3">
    <source>
        <dbReference type="Google" id="ProtNLM"/>
    </source>
</evidence>
<dbReference type="Proteomes" id="UP000249016">
    <property type="component" value="Unassembled WGS sequence"/>
</dbReference>
<reference evidence="1 2" key="1">
    <citation type="submission" date="2018-06" db="EMBL/GenBank/DDBJ databases">
        <title>Spirosoma sp. HMF3257 Genome sequencing and assembly.</title>
        <authorList>
            <person name="Kang H."/>
            <person name="Cha I."/>
            <person name="Kim H."/>
            <person name="Kang J."/>
            <person name="Joh K."/>
        </authorList>
    </citation>
    <scope>NUCLEOTIDE SEQUENCE [LARGE SCALE GENOMIC DNA]</scope>
    <source>
        <strain evidence="1 2">HMF3257</strain>
    </source>
</reference>
<accession>A0A327NPX0</accession>
<name>A0A327NPX0_9BACT</name>
<evidence type="ECO:0000313" key="2">
    <source>
        <dbReference type="Proteomes" id="UP000249016"/>
    </source>
</evidence>
<sequence>MNIQYLSDAQGRHTAIVIPIEEWNTLTAKHEDLKTLEKPKQKLSEKYAGKLPTTITDELQHYVTQSRTEWNNSGI</sequence>